<name>A0ACD0P6B1_9BASI</name>
<dbReference type="Proteomes" id="UP000245626">
    <property type="component" value="Unassembled WGS sequence"/>
</dbReference>
<sequence length="538" mass="61422">MAVDNVQSSTPSKDTWEERLEFYLYETLCRSRAKQLFDLIATFPDSIRALGDLRICLEKTDEKLMVARELSSSLRSRLLHPGAHTRDIIQLYVHMVRSLREIDPSGIILSRVVSPLRKYLRSRKDTISVVVSSLLGDDPNFTLLRDELEDQDEADEDTSRASANRRNFQHHPSAADPRGREEEEEEDEDWLDSTWVPRPVDAGPNYRMSRSKDVIGMLVSVFNDKEGFVAALEKSMSEQLIRVKNYDAMKEYRNNMILKKRFGETSLGRCDVMLGDIADSRRINNLIQSTISTTDLSKPTYRTSNRSREEEERKGAASLDELPESFSKLRPIIISRQFWPDLTKSSKSNDPSFSGGSRLGWIQREEDDDDDEDEDEIEEDGRGLPRHLSRDLKRSLEIYGRSFNQKKSMRRLKWFKRLMRVEIEIESESGSKVSVECRPFQANVLEVATGLGKGGDDGGEAPPFSIEMVSEGISRSCRDDDDGNEGERSSSSGPKLEKVLKALRFWCRKGLLAESNVSPGLFRLVEFKDHAEVEDVEM</sequence>
<organism evidence="1 2">
    <name type="scientific">Violaceomyces palustris</name>
    <dbReference type="NCBI Taxonomy" id="1673888"/>
    <lineage>
        <taxon>Eukaryota</taxon>
        <taxon>Fungi</taxon>
        <taxon>Dikarya</taxon>
        <taxon>Basidiomycota</taxon>
        <taxon>Ustilaginomycotina</taxon>
        <taxon>Ustilaginomycetes</taxon>
        <taxon>Violaceomycetales</taxon>
        <taxon>Violaceomycetaceae</taxon>
        <taxon>Violaceomyces</taxon>
    </lineage>
</organism>
<proteinExistence type="predicted"/>
<keyword evidence="2" id="KW-1185">Reference proteome</keyword>
<evidence type="ECO:0000313" key="2">
    <source>
        <dbReference type="Proteomes" id="UP000245626"/>
    </source>
</evidence>
<dbReference type="EMBL" id="KZ819718">
    <property type="protein sequence ID" value="PWN53597.1"/>
    <property type="molecule type" value="Genomic_DNA"/>
</dbReference>
<reference evidence="1 2" key="1">
    <citation type="journal article" date="2018" name="Mol. Biol. Evol.">
        <title>Broad Genomic Sampling Reveals a Smut Pathogenic Ancestry of the Fungal Clade Ustilaginomycotina.</title>
        <authorList>
            <person name="Kijpornyongpan T."/>
            <person name="Mondo S.J."/>
            <person name="Barry K."/>
            <person name="Sandor L."/>
            <person name="Lee J."/>
            <person name="Lipzen A."/>
            <person name="Pangilinan J."/>
            <person name="LaButti K."/>
            <person name="Hainaut M."/>
            <person name="Henrissat B."/>
            <person name="Grigoriev I.V."/>
            <person name="Spatafora J.W."/>
            <person name="Aime M.C."/>
        </authorList>
    </citation>
    <scope>NUCLEOTIDE SEQUENCE [LARGE SCALE GENOMIC DNA]</scope>
    <source>
        <strain evidence="1 2">SA 807</strain>
    </source>
</reference>
<gene>
    <name evidence="1" type="ORF">IE53DRAFT_140468</name>
</gene>
<evidence type="ECO:0000313" key="1">
    <source>
        <dbReference type="EMBL" id="PWN53597.1"/>
    </source>
</evidence>
<accession>A0ACD0P6B1</accession>
<protein>
    <submittedName>
        <fullName evidence="1">Uncharacterized protein</fullName>
    </submittedName>
</protein>